<accession>Q6SHT5</accession>
<gene>
    <name evidence="8" type="ORF">MBMO_EBAC750-02H09.16</name>
</gene>
<feature type="transmembrane region" description="Helical" evidence="7">
    <location>
        <begin position="301"/>
        <end position="321"/>
    </location>
</feature>
<sequence length="420" mass="46302">MFNFSYENRTLSAGSPWHLFCLSNLYFAQGLPNGFLFFALNTYYASQGATVAELAKFSSLLLLPWIIKGLFAPLIDSFTIRKFGRRRFWVLSSQIVTIILLLLLTLLGPELSISSMGLVVMTVNFSIAFLDLSTDALAADSLDEITLSKANGLMWGSKVVGNAVGMFLGTTLFFTYGISTGVAVLVVIMMIIFLVPLNSRELDFKAGYESSSFKKNFLPPLDLLKEIVKVFDDSRARWAIVFILFINLGLGVFEPVYNKFFLEELKWTGEMIGNVRTWSLLAGGVTGLLIGLLGTYYQRHLLLFLCISIQITVYGLLGLYVDQITNSYAHLIIFALDMTGAAISVSMFAIFMSLCTSQSSATNFGIFMALLNLSNYTGNQIAPGLMEAYSFSGSFLFCSLALIPAALLTFKLASSKINQD</sequence>
<evidence type="ECO:0000256" key="6">
    <source>
        <dbReference type="ARBA" id="ARBA00023136"/>
    </source>
</evidence>
<dbReference type="Pfam" id="PF03092">
    <property type="entry name" value="BT1"/>
    <property type="match status" value="1"/>
</dbReference>
<dbReference type="PANTHER" id="PTHR12778:SF10">
    <property type="entry name" value="MAJOR FACILITATOR SUPERFAMILY DOMAIN-CONTAINING PROTEIN 3"/>
    <property type="match status" value="1"/>
</dbReference>
<feature type="transmembrane region" description="Helical" evidence="7">
    <location>
        <begin position="388"/>
        <end position="410"/>
    </location>
</feature>
<keyword evidence="6 7" id="KW-0472">Membrane</keyword>
<protein>
    <submittedName>
        <fullName evidence="8">Transporter, putative</fullName>
    </submittedName>
</protein>
<dbReference type="PANTHER" id="PTHR12778">
    <property type="entry name" value="SOLUTE CARRIER FAMILY 33 ACETYL-COA TRANSPORTER -RELATED"/>
    <property type="match status" value="1"/>
</dbReference>
<dbReference type="EMBL" id="AY458632">
    <property type="protein sequence ID" value="AAR37537.1"/>
    <property type="molecule type" value="Genomic_DNA"/>
</dbReference>
<feature type="transmembrane region" description="Helical" evidence="7">
    <location>
        <begin position="327"/>
        <end position="352"/>
    </location>
</feature>
<evidence type="ECO:0000256" key="1">
    <source>
        <dbReference type="ARBA" id="ARBA00004141"/>
    </source>
</evidence>
<comment type="subcellular location">
    <subcellularLocation>
        <location evidence="1">Membrane</location>
        <topology evidence="1">Multi-pass membrane protein</topology>
    </subcellularLocation>
</comment>
<feature type="transmembrane region" description="Helical" evidence="7">
    <location>
        <begin position="25"/>
        <end position="45"/>
    </location>
</feature>
<evidence type="ECO:0000313" key="8">
    <source>
        <dbReference type="EMBL" id="AAR37537.1"/>
    </source>
</evidence>
<evidence type="ECO:0000256" key="7">
    <source>
        <dbReference type="SAM" id="Phobius"/>
    </source>
</evidence>
<feature type="transmembrane region" description="Helical" evidence="7">
    <location>
        <begin position="238"/>
        <end position="257"/>
    </location>
</feature>
<evidence type="ECO:0000256" key="3">
    <source>
        <dbReference type="ARBA" id="ARBA00022448"/>
    </source>
</evidence>
<dbReference type="InterPro" id="IPR039309">
    <property type="entry name" value="BT1"/>
</dbReference>
<dbReference type="InterPro" id="IPR004752">
    <property type="entry name" value="AmpG_permease/AT-1"/>
</dbReference>
<organism evidence="8">
    <name type="scientific">uncultured marine bacterium 311</name>
    <dbReference type="NCBI Taxonomy" id="257385"/>
    <lineage>
        <taxon>Bacteria</taxon>
        <taxon>environmental samples</taxon>
    </lineage>
</organism>
<dbReference type="AlphaFoldDB" id="Q6SHT5"/>
<evidence type="ECO:0000256" key="4">
    <source>
        <dbReference type="ARBA" id="ARBA00022692"/>
    </source>
</evidence>
<dbReference type="GO" id="GO:0016020">
    <property type="term" value="C:membrane"/>
    <property type="evidence" value="ECO:0007669"/>
    <property type="project" value="UniProtKB-SubCell"/>
</dbReference>
<feature type="transmembrane region" description="Helical" evidence="7">
    <location>
        <begin position="277"/>
        <end position="294"/>
    </location>
</feature>
<keyword evidence="3" id="KW-0813">Transport</keyword>
<dbReference type="SUPFAM" id="SSF103473">
    <property type="entry name" value="MFS general substrate transporter"/>
    <property type="match status" value="1"/>
</dbReference>
<name>Q6SHT5_9BACT</name>
<reference evidence="8" key="2">
    <citation type="submission" date="2003-12" db="EMBL/GenBank/DDBJ databases">
        <title>Monterey Bay Coastal Ocean Microbial Observatory environmental clone sequencing.</title>
        <authorList>
            <person name="DeLong E.F."/>
        </authorList>
    </citation>
    <scope>NUCLEOTIDE SEQUENCE</scope>
</reference>
<proteinExistence type="inferred from homology"/>
<dbReference type="Gene3D" id="1.20.1250.20">
    <property type="entry name" value="MFS general substrate transporter like domains"/>
    <property type="match status" value="2"/>
</dbReference>
<comment type="similarity">
    <text evidence="2">Belongs to the major facilitator superfamily. Folate-biopterin transporter (TC 2.A.71) family.</text>
</comment>
<dbReference type="InterPro" id="IPR036259">
    <property type="entry name" value="MFS_trans_sf"/>
</dbReference>
<keyword evidence="5 7" id="KW-1133">Transmembrane helix</keyword>
<keyword evidence="4 7" id="KW-0812">Transmembrane</keyword>
<feature type="transmembrane region" description="Helical" evidence="7">
    <location>
        <begin position="364"/>
        <end position="382"/>
    </location>
</feature>
<feature type="transmembrane region" description="Helical" evidence="7">
    <location>
        <begin position="180"/>
        <end position="197"/>
    </location>
</feature>
<evidence type="ECO:0000256" key="2">
    <source>
        <dbReference type="ARBA" id="ARBA00007015"/>
    </source>
</evidence>
<feature type="transmembrane region" description="Helical" evidence="7">
    <location>
        <begin position="88"/>
        <end position="107"/>
    </location>
</feature>
<evidence type="ECO:0000256" key="5">
    <source>
        <dbReference type="ARBA" id="ARBA00022989"/>
    </source>
</evidence>
<feature type="transmembrane region" description="Helical" evidence="7">
    <location>
        <begin position="57"/>
        <end position="76"/>
    </location>
</feature>
<reference evidence="8" key="1">
    <citation type="submission" date="2003-11" db="EMBL/GenBank/DDBJ databases">
        <authorList>
            <person name="Heidelberg J.F."/>
            <person name="Eisen J.A."/>
            <person name="Nelson W.C."/>
            <person name="DeLong E.F."/>
        </authorList>
    </citation>
    <scope>NUCLEOTIDE SEQUENCE</scope>
</reference>